<proteinExistence type="inferred from homology"/>
<dbReference type="Proteomes" id="UP000887023">
    <property type="component" value="Chromosome"/>
</dbReference>
<dbReference type="SUPFAM" id="SSF48179">
    <property type="entry name" value="6-phosphogluconate dehydrogenase C-terminal domain-like"/>
    <property type="match status" value="1"/>
</dbReference>
<dbReference type="InterPro" id="IPR017476">
    <property type="entry name" value="UDP-Glc/GDP-Man"/>
</dbReference>
<dbReference type="SUPFAM" id="SSF51735">
    <property type="entry name" value="NAD(P)-binding Rossmann-fold domains"/>
    <property type="match status" value="1"/>
</dbReference>
<feature type="domain" description="UDP-glucose/GDP-mannose dehydrogenase N-terminal" evidence="5">
    <location>
        <begin position="56"/>
        <end position="166"/>
    </location>
</feature>
<dbReference type="Gene3D" id="1.10.1040.10">
    <property type="entry name" value="N-(1-d-carboxylethyl)-l-norvaline Dehydrogenase, domain 2"/>
    <property type="match status" value="1"/>
</dbReference>
<dbReference type="PANTHER" id="PTHR43750:SF3">
    <property type="entry name" value="UDP-GLUCOSE 6-DEHYDROGENASE TUAD"/>
    <property type="match status" value="1"/>
</dbReference>
<evidence type="ECO:0000259" key="5">
    <source>
        <dbReference type="Pfam" id="PF03721"/>
    </source>
</evidence>
<feature type="domain" description="UDP-glucose/GDP-mannose dehydrogenase N-terminal" evidence="5">
    <location>
        <begin position="3"/>
        <end position="43"/>
    </location>
</feature>
<evidence type="ECO:0000256" key="2">
    <source>
        <dbReference type="ARBA" id="ARBA00015132"/>
    </source>
</evidence>
<accession>A0ABX8SD73</accession>
<dbReference type="Gene3D" id="3.40.50.720">
    <property type="entry name" value="NAD(P)-binding Rossmann-like Domain"/>
    <property type="match status" value="1"/>
</dbReference>
<dbReference type="EMBL" id="CP079105">
    <property type="protein sequence ID" value="QXQ14897.1"/>
    <property type="molecule type" value="Genomic_DNA"/>
</dbReference>
<dbReference type="PIRSF" id="PIRSF500136">
    <property type="entry name" value="UDP_ManNAc_DH"/>
    <property type="match status" value="1"/>
</dbReference>
<dbReference type="Pfam" id="PF00984">
    <property type="entry name" value="UDPG_MGDP_dh"/>
    <property type="match status" value="1"/>
</dbReference>
<gene>
    <name evidence="6" type="ORF">KV203_05815</name>
</gene>
<evidence type="ECO:0000256" key="3">
    <source>
        <dbReference type="PIRNR" id="PIRNR000124"/>
    </source>
</evidence>
<evidence type="ECO:0000313" key="6">
    <source>
        <dbReference type="EMBL" id="QXQ14897.1"/>
    </source>
</evidence>
<evidence type="ECO:0000313" key="7">
    <source>
        <dbReference type="Proteomes" id="UP000887023"/>
    </source>
</evidence>
<dbReference type="InterPro" id="IPR013328">
    <property type="entry name" value="6PGD_dom2"/>
</dbReference>
<keyword evidence="7" id="KW-1185">Reference proteome</keyword>
<dbReference type="Pfam" id="PF03721">
    <property type="entry name" value="UDPG_MGDP_dh_N"/>
    <property type="match status" value="2"/>
</dbReference>
<comment type="similarity">
    <text evidence="1 3">Belongs to the UDP-glucose/GDP-mannose dehydrogenase family.</text>
</comment>
<dbReference type="RefSeq" id="WP_083529951.1">
    <property type="nucleotide sequence ID" value="NZ_CBCRUZ010000009.1"/>
</dbReference>
<dbReference type="InterPro" id="IPR001732">
    <property type="entry name" value="UDP-Glc/GDP-Man_DH_N"/>
</dbReference>
<sequence>MSRIVVVGAGVVGTATGIGFAASGHQVEYVDDNPERVAELRRAGREAMLPDVLSLAGVDVIVVAVPTPLAAGRFDYRHLDAASCVIGTALAAVDCAEYPIVVYRSTMLPGSTGTRMVPLLEKWSGHSAGIDFGVCYNPEYLRERRAVDDFGAPPMVLIGTDPRDRSTRRAIADLYQDFPAEIITTTWEVAEFQKYVHNLANATKISFFNEMRIAGERLGLLEAEIDLAFAVSAVSAEGLREPTYGTGNRGPYAGACLPKDVVAALSYFRALDIPVDLLDAVDEVNRRAARRRRRIG</sequence>
<dbReference type="PIRSF" id="PIRSF000124">
    <property type="entry name" value="UDPglc_GDPman_dh"/>
    <property type="match status" value="1"/>
</dbReference>
<dbReference type="PANTHER" id="PTHR43750">
    <property type="entry name" value="UDP-GLUCOSE 6-DEHYDROGENASE TUAD"/>
    <property type="match status" value="1"/>
</dbReference>
<reference evidence="6" key="1">
    <citation type="submission" date="2021-07" db="EMBL/GenBank/DDBJ databases">
        <title>Candidatus Kaistella beijingensis sp. nov. isolated from a municipal wastewater treatment plant is involved in sludge foaming.</title>
        <authorList>
            <person name="Song Y."/>
            <person name="Liu S.-J."/>
        </authorList>
    </citation>
    <scope>NUCLEOTIDE SEQUENCE</scope>
    <source>
        <strain evidence="6">DSM 43998</strain>
    </source>
</reference>
<evidence type="ECO:0000259" key="4">
    <source>
        <dbReference type="Pfam" id="PF00984"/>
    </source>
</evidence>
<dbReference type="InterPro" id="IPR014026">
    <property type="entry name" value="UDP-Glc/GDP-Man_DH_dimer"/>
</dbReference>
<dbReference type="InterPro" id="IPR036291">
    <property type="entry name" value="NAD(P)-bd_dom_sf"/>
</dbReference>
<feature type="domain" description="UDP-glucose/GDP-mannose dehydrogenase dimerisation" evidence="4">
    <location>
        <begin position="189"/>
        <end position="286"/>
    </location>
</feature>
<evidence type="ECO:0000256" key="1">
    <source>
        <dbReference type="ARBA" id="ARBA00006601"/>
    </source>
</evidence>
<dbReference type="InterPro" id="IPR028359">
    <property type="entry name" value="UDP_ManNAc/GlcNAc_DH"/>
</dbReference>
<name>A0ABX8SD73_9ACTN</name>
<protein>
    <recommendedName>
        <fullName evidence="2">UDP-glucose 6-dehydrogenase</fullName>
    </recommendedName>
</protein>
<dbReference type="InterPro" id="IPR008927">
    <property type="entry name" value="6-PGluconate_DH-like_C_sf"/>
</dbReference>
<organism evidence="6 7">
    <name type="scientific">Skermania pinensis</name>
    <dbReference type="NCBI Taxonomy" id="39122"/>
    <lineage>
        <taxon>Bacteria</taxon>
        <taxon>Bacillati</taxon>
        <taxon>Actinomycetota</taxon>
        <taxon>Actinomycetes</taxon>
        <taxon>Mycobacteriales</taxon>
        <taxon>Gordoniaceae</taxon>
        <taxon>Skermania</taxon>
    </lineage>
</organism>